<organism evidence="1 2">
    <name type="scientific">Colwellia ponticola</name>
    <dbReference type="NCBI Taxonomy" id="2304625"/>
    <lineage>
        <taxon>Bacteria</taxon>
        <taxon>Pseudomonadati</taxon>
        <taxon>Pseudomonadota</taxon>
        <taxon>Gammaproteobacteria</taxon>
        <taxon>Alteromonadales</taxon>
        <taxon>Colwelliaceae</taxon>
        <taxon>Colwellia</taxon>
    </lineage>
</organism>
<evidence type="ECO:0000313" key="1">
    <source>
        <dbReference type="EMBL" id="TMM42479.1"/>
    </source>
</evidence>
<comment type="caution">
    <text evidence="1">The sequence shown here is derived from an EMBL/GenBank/DDBJ whole genome shotgun (WGS) entry which is preliminary data.</text>
</comment>
<dbReference type="RefSeq" id="WP_138624186.1">
    <property type="nucleotide sequence ID" value="NZ_SZVP01000017.1"/>
</dbReference>
<gene>
    <name evidence="1" type="ORF">FCS21_14115</name>
</gene>
<reference evidence="1 2" key="1">
    <citation type="submission" date="2019-05" db="EMBL/GenBank/DDBJ databases">
        <title>Colwellia ponticola sp. nov., isolated from seawater.</title>
        <authorList>
            <person name="Yoon J.-H."/>
        </authorList>
    </citation>
    <scope>NUCLEOTIDE SEQUENCE [LARGE SCALE GENOMIC DNA]</scope>
    <source>
        <strain evidence="1 2">OISW-25</strain>
    </source>
</reference>
<dbReference type="EMBL" id="SZVP01000017">
    <property type="protein sequence ID" value="TMM42479.1"/>
    <property type="molecule type" value="Genomic_DNA"/>
</dbReference>
<dbReference type="InterPro" id="IPR014987">
    <property type="entry name" value="UPF_YfcL"/>
</dbReference>
<dbReference type="Proteomes" id="UP000307702">
    <property type="component" value="Unassembled WGS sequence"/>
</dbReference>
<proteinExistence type="predicted"/>
<sequence length="117" mass="12749">MTTNTTNTANTTPTSATNESTADIATKPLITVADFYHYLDALFELDSDSDTLFAGGYLRGFFSLVATDFGDESQVISAALVEAVTEKAKQAKLELSPQDYAIVTNFWLATQQRIVLQ</sequence>
<dbReference type="AlphaFoldDB" id="A0A8H2PJ80"/>
<name>A0A8H2PJ80_9GAMM</name>
<dbReference type="OrthoDB" id="5600394at2"/>
<protein>
    <submittedName>
        <fullName evidence="1">YfcL family protein</fullName>
    </submittedName>
</protein>
<keyword evidence="2" id="KW-1185">Reference proteome</keyword>
<dbReference type="Pfam" id="PF08891">
    <property type="entry name" value="YfcL"/>
    <property type="match status" value="1"/>
</dbReference>
<accession>A0A8H2PJ80</accession>
<evidence type="ECO:0000313" key="2">
    <source>
        <dbReference type="Proteomes" id="UP000307702"/>
    </source>
</evidence>